<accession>A0A1R4I3B4</accession>
<proteinExistence type="predicted"/>
<gene>
    <name evidence="1" type="ORF">CZ787_14030</name>
</gene>
<sequence length="41" mass="4649">MLSDAALPIRYSRAFVTLTFPLLVQRHALAMNDFKKEVNLG</sequence>
<dbReference type="AlphaFoldDB" id="A0A1R4I3B4"/>
<evidence type="ECO:0000313" key="2">
    <source>
        <dbReference type="Proteomes" id="UP000196331"/>
    </source>
</evidence>
<dbReference type="Proteomes" id="UP000196331">
    <property type="component" value="Unassembled WGS sequence"/>
</dbReference>
<dbReference type="EMBL" id="FUKM01000053">
    <property type="protein sequence ID" value="SJN14216.1"/>
    <property type="molecule type" value="Genomic_DNA"/>
</dbReference>
<evidence type="ECO:0000313" key="1">
    <source>
        <dbReference type="EMBL" id="SJN14216.1"/>
    </source>
</evidence>
<protein>
    <submittedName>
        <fullName evidence="1">Uncharacterized protein</fullName>
    </submittedName>
</protein>
<reference evidence="1 2" key="1">
    <citation type="submission" date="2017-02" db="EMBL/GenBank/DDBJ databases">
        <authorList>
            <person name="Dridi B."/>
        </authorList>
    </citation>
    <scope>NUCLEOTIDE SEQUENCE [LARGE SCALE GENOMIC DNA]</scope>
    <source>
        <strain evidence="1 2">JB380</strain>
    </source>
</reference>
<comment type="caution">
    <text evidence="1">The sequence shown here is derived from an EMBL/GenBank/DDBJ whole genome shotgun (WGS) entry which is preliminary data.</text>
</comment>
<name>A0A1R4I3B4_9GAMM</name>
<organism evidence="1 2">
    <name type="scientific">Halomonas citrativorans</name>
    <dbReference type="NCBI Taxonomy" id="2742612"/>
    <lineage>
        <taxon>Bacteria</taxon>
        <taxon>Pseudomonadati</taxon>
        <taxon>Pseudomonadota</taxon>
        <taxon>Gammaproteobacteria</taxon>
        <taxon>Oceanospirillales</taxon>
        <taxon>Halomonadaceae</taxon>
        <taxon>Halomonas</taxon>
    </lineage>
</organism>